<dbReference type="EMBL" id="BARS01038443">
    <property type="protein sequence ID" value="GAG22653.1"/>
    <property type="molecule type" value="Genomic_DNA"/>
</dbReference>
<proteinExistence type="predicted"/>
<comment type="caution">
    <text evidence="1">The sequence shown here is derived from an EMBL/GenBank/DDBJ whole genome shotgun (WGS) entry which is preliminary data.</text>
</comment>
<protein>
    <submittedName>
        <fullName evidence="1">Uncharacterized protein</fullName>
    </submittedName>
</protein>
<dbReference type="AlphaFoldDB" id="X0WDL7"/>
<reference evidence="1" key="1">
    <citation type="journal article" date="2014" name="Front. Microbiol.">
        <title>High frequency of phylogenetically diverse reductive dehalogenase-homologous genes in deep subseafloor sedimentary metagenomes.</title>
        <authorList>
            <person name="Kawai M."/>
            <person name="Futagami T."/>
            <person name="Toyoda A."/>
            <person name="Takaki Y."/>
            <person name="Nishi S."/>
            <person name="Hori S."/>
            <person name="Arai W."/>
            <person name="Tsubouchi T."/>
            <person name="Morono Y."/>
            <person name="Uchiyama I."/>
            <person name="Ito T."/>
            <person name="Fujiyama A."/>
            <person name="Inagaki F."/>
            <person name="Takami H."/>
        </authorList>
    </citation>
    <scope>NUCLEOTIDE SEQUENCE</scope>
    <source>
        <strain evidence="1">Expedition CK06-06</strain>
    </source>
</reference>
<sequence length="116" mass="13689">TPFCKKCGVEISEQQYNLYGEMCSNCYHSKSDRSIKKVLRTKKIRNVLRVRKTKNVKSVKKAPNVKKTKILLHKFKKRYGYKIIRGYRNKTYTSIMLSMKNSNLKTINRDNDATYS</sequence>
<name>X0WDL7_9ZZZZ</name>
<accession>X0WDL7</accession>
<evidence type="ECO:0000313" key="1">
    <source>
        <dbReference type="EMBL" id="GAG22653.1"/>
    </source>
</evidence>
<gene>
    <name evidence="1" type="ORF">S01H1_58824</name>
</gene>
<organism evidence="1">
    <name type="scientific">marine sediment metagenome</name>
    <dbReference type="NCBI Taxonomy" id="412755"/>
    <lineage>
        <taxon>unclassified sequences</taxon>
        <taxon>metagenomes</taxon>
        <taxon>ecological metagenomes</taxon>
    </lineage>
</organism>
<feature type="non-terminal residue" evidence="1">
    <location>
        <position position="1"/>
    </location>
</feature>